<feature type="repeat" description="TPR" evidence="1">
    <location>
        <begin position="151"/>
        <end position="184"/>
    </location>
</feature>
<dbReference type="Proteomes" id="UP000606720">
    <property type="component" value="Unassembled WGS sequence"/>
</dbReference>
<dbReference type="EMBL" id="JACOPH010000002">
    <property type="protein sequence ID" value="MBC5713313.1"/>
    <property type="molecule type" value="Genomic_DNA"/>
</dbReference>
<dbReference type="SUPFAM" id="SSF48452">
    <property type="entry name" value="TPR-like"/>
    <property type="match status" value="1"/>
</dbReference>
<protein>
    <recommendedName>
        <fullName evidence="4">Tetratricopeptide repeat protein</fullName>
    </recommendedName>
</protein>
<organism evidence="2 3">
    <name type="scientific">Roseburia zhanii</name>
    <dbReference type="NCBI Taxonomy" id="2763064"/>
    <lineage>
        <taxon>Bacteria</taxon>
        <taxon>Bacillati</taxon>
        <taxon>Bacillota</taxon>
        <taxon>Clostridia</taxon>
        <taxon>Lachnospirales</taxon>
        <taxon>Lachnospiraceae</taxon>
        <taxon>Roseburia</taxon>
    </lineage>
</organism>
<keyword evidence="1" id="KW-0802">TPR repeat</keyword>
<evidence type="ECO:0000313" key="3">
    <source>
        <dbReference type="Proteomes" id="UP000606720"/>
    </source>
</evidence>
<dbReference type="Gene3D" id="1.25.40.10">
    <property type="entry name" value="Tetratricopeptide repeat domain"/>
    <property type="match status" value="1"/>
</dbReference>
<comment type="caution">
    <text evidence="2">The sequence shown here is derived from an EMBL/GenBank/DDBJ whole genome shotgun (WGS) entry which is preliminary data.</text>
</comment>
<dbReference type="InterPro" id="IPR019734">
    <property type="entry name" value="TPR_rpt"/>
</dbReference>
<keyword evidence="3" id="KW-1185">Reference proteome</keyword>
<dbReference type="PROSITE" id="PS50005">
    <property type="entry name" value="TPR"/>
    <property type="match status" value="1"/>
</dbReference>
<proteinExistence type="predicted"/>
<sequence length="231" mass="26588">MGELLLCSSELASVPYYVESGSLNVYSLEELCCYMQLNIDLIEPSFMDEELICWLKKELKLETLSSQLKKIVSEGGSLTEFVTALVSACSYCTREELYGMQEKLQEFENKSETECQKIRADRFLEKGRYYMSQTAYQKLLESPEVSGLLEGNIYHNLGTAYARQFLFEEAAKCYEMAYERNQNPASKQAKEAAEQLAAGKLPQAQEEHISNFEMPQTVIETWKDTYRKSRR</sequence>
<dbReference type="RefSeq" id="WP_186866276.1">
    <property type="nucleotide sequence ID" value="NZ_JACOPH010000002.1"/>
</dbReference>
<evidence type="ECO:0000313" key="2">
    <source>
        <dbReference type="EMBL" id="MBC5713313.1"/>
    </source>
</evidence>
<evidence type="ECO:0000256" key="1">
    <source>
        <dbReference type="PROSITE-ProRule" id="PRU00339"/>
    </source>
</evidence>
<evidence type="ECO:0008006" key="4">
    <source>
        <dbReference type="Google" id="ProtNLM"/>
    </source>
</evidence>
<gene>
    <name evidence="2" type="ORF">H8S17_03650</name>
</gene>
<dbReference type="AlphaFoldDB" id="A0A923LMB2"/>
<name>A0A923LMB2_9FIRM</name>
<dbReference type="InterPro" id="IPR011990">
    <property type="entry name" value="TPR-like_helical_dom_sf"/>
</dbReference>
<accession>A0A923LMB2</accession>
<reference evidence="2" key="1">
    <citation type="submission" date="2020-08" db="EMBL/GenBank/DDBJ databases">
        <title>Genome public.</title>
        <authorList>
            <person name="Liu C."/>
            <person name="Sun Q."/>
        </authorList>
    </citation>
    <scope>NUCLEOTIDE SEQUENCE</scope>
    <source>
        <strain evidence="2">BX1005</strain>
    </source>
</reference>